<sequence length="330" mass="38685">MITDSQRDQTMVEDLMAFKDKLDVFAKYMDARLRSANKEASDEQLDQLMNKVITLFRFIQGKDVFEVFYKKDLAKRLLFGRSASVDAEKIMLSKLRQECGAGFTQKLEGMFRDMELSKDLEIAFRNVSLPHQLSSCLQLYEKFYDSRHTGRKLQWQPRLGQCVLKANFRKGCYKELKVSLFQAIVLLLFNDQTSWTAADIMMATKLDHKELVRTMVSLSCAKVRVLLKSPTNKEIKDDDVFTINTDLKEVRFRIRISEVQMKETEEEYKAVEEEVNQDRQYQIDAAIGIVYINFRFPVRATDLKKRIASLMERDYLRRCDDDPNVYQYVA</sequence>
<feature type="domain" description="Cullin family profile" evidence="4">
    <location>
        <begin position="20"/>
        <end position="219"/>
    </location>
</feature>
<evidence type="ECO:0000256" key="3">
    <source>
        <dbReference type="SAM" id="Coils"/>
    </source>
</evidence>
<dbReference type="Gene3D" id="1.10.10.10">
    <property type="entry name" value="Winged helix-like DNA-binding domain superfamily/Winged helix DNA-binding domain"/>
    <property type="match status" value="2"/>
</dbReference>
<dbReference type="SUPFAM" id="SSF46785">
    <property type="entry name" value="Winged helix' DNA-binding domain"/>
    <property type="match status" value="1"/>
</dbReference>
<dbReference type="InterPro" id="IPR036388">
    <property type="entry name" value="WH-like_DNA-bd_sf"/>
</dbReference>
<dbReference type="SMART" id="SM00884">
    <property type="entry name" value="Cullin_Nedd8"/>
    <property type="match status" value="1"/>
</dbReference>
<dbReference type="InterPro" id="IPR016158">
    <property type="entry name" value="Cullin_homology"/>
</dbReference>
<dbReference type="InterPro" id="IPR019559">
    <property type="entry name" value="Cullin_neddylation_domain"/>
</dbReference>
<dbReference type="Pfam" id="PF26557">
    <property type="entry name" value="Cullin_AB"/>
    <property type="match status" value="1"/>
</dbReference>
<proteinExistence type="inferred from homology"/>
<evidence type="ECO:0000313" key="6">
    <source>
        <dbReference type="WBParaSite" id="ACAC_0000842201-mRNA-1"/>
    </source>
</evidence>
<dbReference type="Pfam" id="PF00888">
    <property type="entry name" value="Cullin"/>
    <property type="match status" value="1"/>
</dbReference>
<evidence type="ECO:0000259" key="4">
    <source>
        <dbReference type="PROSITE" id="PS50069"/>
    </source>
</evidence>
<evidence type="ECO:0000256" key="2">
    <source>
        <dbReference type="RuleBase" id="RU003829"/>
    </source>
</evidence>
<name>A0A0K0DCS7_ANGCA</name>
<dbReference type="GO" id="GO:0006511">
    <property type="term" value="P:ubiquitin-dependent protein catabolic process"/>
    <property type="evidence" value="ECO:0007669"/>
    <property type="project" value="InterPro"/>
</dbReference>
<dbReference type="STRING" id="6313.A0A0K0DCS7"/>
<keyword evidence="5" id="KW-1185">Reference proteome</keyword>
<dbReference type="InterPro" id="IPR059120">
    <property type="entry name" value="Cullin-like_AB"/>
</dbReference>
<accession>A0A0K0DCS7</accession>
<dbReference type="InterPro" id="IPR036390">
    <property type="entry name" value="WH_DNA-bd_sf"/>
</dbReference>
<keyword evidence="3" id="KW-0175">Coiled coil</keyword>
<dbReference type="PANTHER" id="PTHR11932">
    <property type="entry name" value="CULLIN"/>
    <property type="match status" value="1"/>
</dbReference>
<dbReference type="SUPFAM" id="SSF75632">
    <property type="entry name" value="Cullin homology domain"/>
    <property type="match status" value="1"/>
</dbReference>
<evidence type="ECO:0000313" key="5">
    <source>
        <dbReference type="Proteomes" id="UP000035642"/>
    </source>
</evidence>
<reference evidence="6" key="2">
    <citation type="submission" date="2017-02" db="UniProtKB">
        <authorList>
            <consortium name="WormBaseParasite"/>
        </authorList>
    </citation>
    <scope>IDENTIFICATION</scope>
</reference>
<evidence type="ECO:0000256" key="1">
    <source>
        <dbReference type="PROSITE-ProRule" id="PRU00330"/>
    </source>
</evidence>
<dbReference type="Gene3D" id="1.20.1310.10">
    <property type="entry name" value="Cullin Repeats"/>
    <property type="match status" value="1"/>
</dbReference>
<dbReference type="AlphaFoldDB" id="A0A0K0DCS7"/>
<dbReference type="InterPro" id="IPR036317">
    <property type="entry name" value="Cullin_homology_sf"/>
</dbReference>
<dbReference type="GO" id="GO:0031625">
    <property type="term" value="F:ubiquitin protein ligase binding"/>
    <property type="evidence" value="ECO:0007669"/>
    <property type="project" value="InterPro"/>
</dbReference>
<reference evidence="5" key="1">
    <citation type="submission" date="2012-09" db="EMBL/GenBank/DDBJ databases">
        <authorList>
            <person name="Martin A.A."/>
        </authorList>
    </citation>
    <scope>NUCLEOTIDE SEQUENCE</scope>
</reference>
<dbReference type="InterPro" id="IPR001373">
    <property type="entry name" value="Cullin_N"/>
</dbReference>
<feature type="coiled-coil region" evidence="3">
    <location>
        <begin position="247"/>
        <end position="281"/>
    </location>
</feature>
<dbReference type="PROSITE" id="PS50069">
    <property type="entry name" value="CULLIN_2"/>
    <property type="match status" value="1"/>
</dbReference>
<dbReference type="SMART" id="SM00182">
    <property type="entry name" value="CULLIN"/>
    <property type="match status" value="1"/>
</dbReference>
<protein>
    <submittedName>
        <fullName evidence="6">CULLIN_2 domain-containing protein</fullName>
    </submittedName>
</protein>
<dbReference type="InterPro" id="IPR045093">
    <property type="entry name" value="Cullin"/>
</dbReference>
<dbReference type="Proteomes" id="UP000035642">
    <property type="component" value="Unassembled WGS sequence"/>
</dbReference>
<comment type="similarity">
    <text evidence="1 2">Belongs to the cullin family.</text>
</comment>
<dbReference type="WBParaSite" id="ACAC_0000842201-mRNA-1">
    <property type="protein sequence ID" value="ACAC_0000842201-mRNA-1"/>
    <property type="gene ID" value="ACAC_0000842201"/>
</dbReference>
<dbReference type="FunFam" id="1.20.1310.10:FF:000003">
    <property type="entry name" value="Cullin 4A"/>
    <property type="match status" value="1"/>
</dbReference>
<organism evidence="5 6">
    <name type="scientific">Angiostrongylus cantonensis</name>
    <name type="common">Rat lungworm</name>
    <dbReference type="NCBI Taxonomy" id="6313"/>
    <lineage>
        <taxon>Eukaryota</taxon>
        <taxon>Metazoa</taxon>
        <taxon>Ecdysozoa</taxon>
        <taxon>Nematoda</taxon>
        <taxon>Chromadorea</taxon>
        <taxon>Rhabditida</taxon>
        <taxon>Rhabditina</taxon>
        <taxon>Rhabditomorpha</taxon>
        <taxon>Strongyloidea</taxon>
        <taxon>Metastrongylidae</taxon>
        <taxon>Angiostrongylus</taxon>
    </lineage>
</organism>